<proteinExistence type="predicted"/>
<keyword evidence="4" id="KW-1185">Reference proteome</keyword>
<evidence type="ECO:0000259" key="2">
    <source>
        <dbReference type="PROSITE" id="PS50127"/>
    </source>
</evidence>
<dbReference type="FunFam" id="3.10.110.10:FF:000026">
    <property type="entry name" value="Ubiquitin-conjugating enzyme E2 variant"/>
    <property type="match status" value="1"/>
</dbReference>
<reference evidence="3" key="1">
    <citation type="submission" date="2019-06" db="EMBL/GenBank/DDBJ databases">
        <authorList>
            <person name="Zheng W."/>
        </authorList>
    </citation>
    <scope>NUCLEOTIDE SEQUENCE</scope>
    <source>
        <strain evidence="3">QDHG01</strain>
    </source>
</reference>
<dbReference type="AlphaFoldDB" id="A0A8J8NK19"/>
<evidence type="ECO:0000256" key="1">
    <source>
        <dbReference type="ARBA" id="ARBA00022786"/>
    </source>
</evidence>
<sequence length="138" mass="15628">MESSVPRTFRLYEELEKGEKAKLSDQSVSYGLTNGDDTTFTNWNGTIIGPPNTNFDNRIYFLTIRCGPHYPMQPPEVSFNSKVNLPSVNQANGKVEPTKFSIFANWKPDFDMEKTLIGLKNEMIANKKLPQPADGDMY</sequence>
<dbReference type="CDD" id="cd23807">
    <property type="entry name" value="UEV_UBE2V"/>
    <property type="match status" value="1"/>
</dbReference>
<dbReference type="Gene3D" id="3.10.110.10">
    <property type="entry name" value="Ubiquitin Conjugating Enzyme"/>
    <property type="match status" value="1"/>
</dbReference>
<evidence type="ECO:0000313" key="3">
    <source>
        <dbReference type="EMBL" id="TNV75930.1"/>
    </source>
</evidence>
<name>A0A8J8NK19_HALGN</name>
<dbReference type="PROSITE" id="PS50127">
    <property type="entry name" value="UBC_2"/>
    <property type="match status" value="1"/>
</dbReference>
<feature type="domain" description="UBC core" evidence="2">
    <location>
        <begin position="6"/>
        <end position="138"/>
    </location>
</feature>
<dbReference type="SUPFAM" id="SSF54495">
    <property type="entry name" value="UBC-like"/>
    <property type="match status" value="1"/>
</dbReference>
<dbReference type="SMART" id="SM00212">
    <property type="entry name" value="UBCc"/>
    <property type="match status" value="1"/>
</dbReference>
<dbReference type="Proteomes" id="UP000785679">
    <property type="component" value="Unassembled WGS sequence"/>
</dbReference>
<evidence type="ECO:0000313" key="4">
    <source>
        <dbReference type="Proteomes" id="UP000785679"/>
    </source>
</evidence>
<gene>
    <name evidence="3" type="ORF">FGO68_gene10849</name>
</gene>
<accession>A0A8J8NK19</accession>
<dbReference type="Pfam" id="PF00179">
    <property type="entry name" value="UQ_con"/>
    <property type="match status" value="1"/>
</dbReference>
<protein>
    <recommendedName>
        <fullName evidence="2">UBC core domain-containing protein</fullName>
    </recommendedName>
</protein>
<keyword evidence="1" id="KW-0833">Ubl conjugation pathway</keyword>
<dbReference type="OrthoDB" id="6508832at2759"/>
<dbReference type="EMBL" id="RRYP01014527">
    <property type="protein sequence ID" value="TNV75930.1"/>
    <property type="molecule type" value="Genomic_DNA"/>
</dbReference>
<organism evidence="3 4">
    <name type="scientific">Halteria grandinella</name>
    <dbReference type="NCBI Taxonomy" id="5974"/>
    <lineage>
        <taxon>Eukaryota</taxon>
        <taxon>Sar</taxon>
        <taxon>Alveolata</taxon>
        <taxon>Ciliophora</taxon>
        <taxon>Intramacronucleata</taxon>
        <taxon>Spirotrichea</taxon>
        <taxon>Stichotrichia</taxon>
        <taxon>Sporadotrichida</taxon>
        <taxon>Halteriidae</taxon>
        <taxon>Halteria</taxon>
    </lineage>
</organism>
<dbReference type="InterPro" id="IPR000608">
    <property type="entry name" value="UBC"/>
</dbReference>
<comment type="caution">
    <text evidence="3">The sequence shown here is derived from an EMBL/GenBank/DDBJ whole genome shotgun (WGS) entry which is preliminary data.</text>
</comment>
<dbReference type="InterPro" id="IPR016135">
    <property type="entry name" value="UBQ-conjugating_enzyme/RWD"/>
</dbReference>
<dbReference type="PANTHER" id="PTHR24068">
    <property type="entry name" value="UBIQUITIN-CONJUGATING ENZYME E2"/>
    <property type="match status" value="1"/>
</dbReference>